<dbReference type="EMBL" id="CASHSV030000311">
    <property type="protein sequence ID" value="CAJ2660612.1"/>
    <property type="molecule type" value="Genomic_DNA"/>
</dbReference>
<name>A0ACB0KW86_TRIPR</name>
<reference evidence="1" key="1">
    <citation type="submission" date="2023-10" db="EMBL/GenBank/DDBJ databases">
        <authorList>
            <person name="Rodriguez Cubillos JULIANA M."/>
            <person name="De Vega J."/>
        </authorList>
    </citation>
    <scope>NUCLEOTIDE SEQUENCE</scope>
</reference>
<comment type="caution">
    <text evidence="1">The sequence shown here is derived from an EMBL/GenBank/DDBJ whole genome shotgun (WGS) entry which is preliminary data.</text>
</comment>
<organism evidence="1 2">
    <name type="scientific">Trifolium pratense</name>
    <name type="common">Red clover</name>
    <dbReference type="NCBI Taxonomy" id="57577"/>
    <lineage>
        <taxon>Eukaryota</taxon>
        <taxon>Viridiplantae</taxon>
        <taxon>Streptophyta</taxon>
        <taxon>Embryophyta</taxon>
        <taxon>Tracheophyta</taxon>
        <taxon>Spermatophyta</taxon>
        <taxon>Magnoliopsida</taxon>
        <taxon>eudicotyledons</taxon>
        <taxon>Gunneridae</taxon>
        <taxon>Pentapetalae</taxon>
        <taxon>rosids</taxon>
        <taxon>fabids</taxon>
        <taxon>Fabales</taxon>
        <taxon>Fabaceae</taxon>
        <taxon>Papilionoideae</taxon>
        <taxon>50 kb inversion clade</taxon>
        <taxon>NPAAA clade</taxon>
        <taxon>Hologalegina</taxon>
        <taxon>IRL clade</taxon>
        <taxon>Trifolieae</taxon>
        <taxon>Trifolium</taxon>
    </lineage>
</organism>
<evidence type="ECO:0000313" key="2">
    <source>
        <dbReference type="Proteomes" id="UP001177021"/>
    </source>
</evidence>
<protein>
    <submittedName>
        <fullName evidence="1">Uncharacterized protein</fullName>
    </submittedName>
</protein>
<gene>
    <name evidence="1" type="ORF">MILVUS5_LOCUS26536</name>
</gene>
<sequence>MNRIQNNRSQNHKQQQKETTPAQQKLNSVTGALPSPSTVLEDGWSEEATFTLIDAWGKLYKKLNRKNFRQYHWKEIAKAVNQHHGYSRKSLRTYVHCKNRFDALKKKYAIEKARVSENGFYDNDDDDAFPFFDKLDSLIGDSDTLPAKKVSTPLETPVKVPAWTLAPVGLRSGAQSAQKRPATATTEEESVEEDARFRRNLSAFAAAAAAAAEAEIDNSDSDDSYFDNSDGSELSNENRKRKRGRKDVEFGYREVAGRNNREFRSTEVANFMEKFSEVQERVESSKQRRNAKEKFSEIHERVESSKQRRNAKEKFSEIHERVESSKQRRNAKEKFSEIHERVESSKQRRNVDLEKRNMQFEKDCQRMLQLQNANHSKETERTTSMNDRNEQISKVKNLPAPTQKSQSTKRTVRGATQMKKLAHALIDGQKLSIEFDESTAKPLGENKTKFRSYVAFLGRSKVSILTDDWDSVDQSVKDEIWTDILKVWDVPHSGFLRKKLVAYAGERWRAFKTNLTSRYIHGDLRDRSPLEIYNFLDEGTWQAFVQTRLDPSFQEIRKKAQMRTAQNKTPHRLSRGGYDLLQEKMMQEKLKEKPESLGGSVAAPPSPPPRHEQWKRARQKPSGDYTSEDTRIIAEKIDSLVEKTSQGTFVPEGRNDILTEAIGRPEHSGFIRGVGGGLGIRQYFGPPPRGSTPRVFSSEQIQTIKVELTQQIKEELMQNLEAMGFSRKPSNFPSCSRNTAVPASRKGSSSVVPPIAEEDEIPEQCELYVDNLFHPVAYGNVYKLGPTIHNQMLENDMVRVAVSEVLEAHAQVPIPTDEVETVEQALNNFIQWPKRLVQIVSDKDFDVDGSEKDGVSPKKSEPQLDSVQQLAEKDDVSPKKSEPQLDSVQQLVLKAMCMSESIKLDLEHDRMKSLWLSQRDIMELCMGKQELSITILRLWLTYLNRLSINVGKNDLYGFIDPCFIQSQHDPTNAEAYIQNKLSDDKKECYLAPYHNNHHWQLLIICPRQNNVVFLCSLERKPDKNIIHIVDSALDGYHLLRGVQKEKPTWIYPICQRQPESYESGYYIMIHTLNIVSAGIINLWMKVFGNPEPFQEDELVNVRQRCASLILDFIQGV</sequence>
<keyword evidence="2" id="KW-1185">Reference proteome</keyword>
<proteinExistence type="predicted"/>
<dbReference type="Proteomes" id="UP001177021">
    <property type="component" value="Unassembled WGS sequence"/>
</dbReference>
<accession>A0ACB0KW86</accession>
<evidence type="ECO:0000313" key="1">
    <source>
        <dbReference type="EMBL" id="CAJ2660612.1"/>
    </source>
</evidence>